<evidence type="ECO:0000256" key="12">
    <source>
        <dbReference type="ARBA" id="ARBA00032113"/>
    </source>
</evidence>
<evidence type="ECO:0000256" key="6">
    <source>
        <dbReference type="ARBA" id="ARBA00022574"/>
    </source>
</evidence>
<dbReference type="SMART" id="SM00256">
    <property type="entry name" value="FBOX"/>
    <property type="match status" value="1"/>
</dbReference>
<comment type="subunit">
    <text evidence="4">Component of the SCF(sconB) E3 ubiquitin ligase complex.</text>
</comment>
<dbReference type="SUPFAM" id="SSF81383">
    <property type="entry name" value="F-box domain"/>
    <property type="match status" value="1"/>
</dbReference>
<organism evidence="16 17">
    <name type="scientific">Fonsecaea erecta</name>
    <dbReference type="NCBI Taxonomy" id="1367422"/>
    <lineage>
        <taxon>Eukaryota</taxon>
        <taxon>Fungi</taxon>
        <taxon>Dikarya</taxon>
        <taxon>Ascomycota</taxon>
        <taxon>Pezizomycotina</taxon>
        <taxon>Eurotiomycetes</taxon>
        <taxon>Chaetothyriomycetidae</taxon>
        <taxon>Chaetothyriales</taxon>
        <taxon>Herpotrichiellaceae</taxon>
        <taxon>Fonsecaea</taxon>
    </lineage>
</organism>
<keyword evidence="9" id="KW-0805">Transcription regulation</keyword>
<dbReference type="GO" id="GO:0043224">
    <property type="term" value="C:nuclear SCF ubiquitin ligase complex"/>
    <property type="evidence" value="ECO:0007669"/>
    <property type="project" value="EnsemblFungi"/>
</dbReference>
<dbReference type="PROSITE" id="PS50181">
    <property type="entry name" value="FBOX"/>
    <property type="match status" value="1"/>
</dbReference>
<evidence type="ECO:0000256" key="10">
    <source>
        <dbReference type="ARBA" id="ARBA00023163"/>
    </source>
</evidence>
<dbReference type="RefSeq" id="XP_018688100.1">
    <property type="nucleotide sequence ID" value="XM_018842687.1"/>
</dbReference>
<feature type="repeat" description="WD" evidence="13">
    <location>
        <begin position="459"/>
        <end position="500"/>
    </location>
</feature>
<evidence type="ECO:0000256" key="1">
    <source>
        <dbReference type="ARBA" id="ARBA00002730"/>
    </source>
</evidence>
<evidence type="ECO:0000259" key="15">
    <source>
        <dbReference type="PROSITE" id="PS50181"/>
    </source>
</evidence>
<dbReference type="GO" id="GO:0046686">
    <property type="term" value="P:response to cadmium ion"/>
    <property type="evidence" value="ECO:0007669"/>
    <property type="project" value="EnsemblFungi"/>
</dbReference>
<evidence type="ECO:0000256" key="7">
    <source>
        <dbReference type="ARBA" id="ARBA00022737"/>
    </source>
</evidence>
<feature type="repeat" description="WD" evidence="13">
    <location>
        <begin position="577"/>
        <end position="600"/>
    </location>
</feature>
<keyword evidence="16" id="KW-0436">Ligase</keyword>
<sequence>MPFDLLDKHRRLDLEDTEWEGPARKRLRVNPSETEEDRYAATKDKSITIASTAKHADQNVAPFLAKHIPSQYAPLGKAGKPATHNFDPMKDPNSKFCYRHRPDTLCRRQADEPSMDKLQKELDTLSQEDRQGIVQMWSLFSAAPSKHRNLMLQGILAQCCFPQLSFLSANVRELIRIDFLSALPSEVAFRILSFLDTTSLCKAAQVSRKWRQLADDDVVWHRMCEQHIDRKCTKCGWGLPLLERKMLRATKRQIELRAASNLPLDSDPSGSSQSVDMSDTESHLDSSSDGRLSPVAARRPPLGTSDSEYFRRTRPWKDVYKDRFKVGTNWKYGRCSIKILKGHTNGVMALQFCDNILATGSYDATIKIWDLDTGRELRTLSGHTMGIRCLQFDDNKLISGSLDKTLKVWNWRTGECISTYNGHTEGVIALHFDSNILVSGSVDNTARVWNFQDRCVFTLRGHTDWVNSVKIDSASRTIFTASDDCTAKLWDLDTKKCIHTFEGHVGQVQQVLPLPAEFEPGTDIQEDDEEQLSDPGTPNSSTTILDENGGFPIVSSKDMGINSLFASQPDRTHPPHYMLTSALDSTIRLWDVHSGRCIRKFFGHVEGVWAVAADTLRIVSGAEDRMVKVWDPRTGKCERTFTGHAGPVTCIDLSDSRMCSGGEDGEVRVYNFTG</sequence>
<dbReference type="AlphaFoldDB" id="A0A178Z6C5"/>
<dbReference type="FunFam" id="1.20.1280.50:FF:000016">
    <property type="entry name" value="E3 ubiquitin ligase complex SCF subunit sconB"/>
    <property type="match status" value="1"/>
</dbReference>
<evidence type="ECO:0000256" key="5">
    <source>
        <dbReference type="ARBA" id="ARBA00015819"/>
    </source>
</evidence>
<feature type="domain" description="F-box" evidence="15">
    <location>
        <begin position="177"/>
        <end position="223"/>
    </location>
</feature>
<feature type="region of interest" description="Disordered" evidence="14">
    <location>
        <begin position="261"/>
        <end position="306"/>
    </location>
</feature>
<feature type="repeat" description="WD" evidence="13">
    <location>
        <begin position="641"/>
        <end position="674"/>
    </location>
</feature>
<dbReference type="GO" id="GO:0000082">
    <property type="term" value="P:G1/S transition of mitotic cell cycle"/>
    <property type="evidence" value="ECO:0007669"/>
    <property type="project" value="EnsemblFungi"/>
</dbReference>
<dbReference type="GO" id="GO:0043130">
    <property type="term" value="F:ubiquitin binding"/>
    <property type="evidence" value="ECO:0007669"/>
    <property type="project" value="EnsemblFungi"/>
</dbReference>
<dbReference type="SUPFAM" id="SSF50978">
    <property type="entry name" value="WD40 repeat-like"/>
    <property type="match status" value="1"/>
</dbReference>
<dbReference type="FunFam" id="2.130.10.10:FF:000715">
    <property type="entry name" value="F-box protein MET30"/>
    <property type="match status" value="1"/>
</dbReference>
<dbReference type="InterPro" id="IPR015943">
    <property type="entry name" value="WD40/YVTN_repeat-like_dom_sf"/>
</dbReference>
<proteinExistence type="inferred from homology"/>
<dbReference type="GO" id="GO:1990756">
    <property type="term" value="F:ubiquitin-like ligase-substrate adaptor activity"/>
    <property type="evidence" value="ECO:0007669"/>
    <property type="project" value="EnsemblFungi"/>
</dbReference>
<feature type="compositionally biased region" description="Polar residues" evidence="14">
    <location>
        <begin position="268"/>
        <end position="277"/>
    </location>
</feature>
<keyword evidence="10" id="KW-0804">Transcription</keyword>
<evidence type="ECO:0000256" key="9">
    <source>
        <dbReference type="ARBA" id="ARBA00023015"/>
    </source>
</evidence>
<name>A0A178Z6C5_9EURO</name>
<protein>
    <recommendedName>
        <fullName evidence="5">Probable E3 ubiquitin ligase complex SCF subunit sconB</fullName>
    </recommendedName>
    <alternativeName>
        <fullName evidence="12">Sulfur controller B</fullName>
    </alternativeName>
    <alternativeName>
        <fullName evidence="11">Sulfur metabolite repression control protein B</fullName>
    </alternativeName>
</protein>
<evidence type="ECO:0000256" key="13">
    <source>
        <dbReference type="PROSITE-ProRule" id="PRU00221"/>
    </source>
</evidence>
<dbReference type="GeneID" id="30015349"/>
<feature type="region of interest" description="Disordered" evidence="14">
    <location>
        <begin position="526"/>
        <end position="547"/>
    </location>
</feature>
<dbReference type="PROSITE" id="PS50082">
    <property type="entry name" value="WD_REPEATS_2"/>
    <property type="match status" value="7"/>
</dbReference>
<comment type="caution">
    <text evidence="16">The sequence shown here is derived from an EMBL/GenBank/DDBJ whole genome shotgun (WGS) entry which is preliminary data.</text>
</comment>
<dbReference type="PROSITE" id="PS00678">
    <property type="entry name" value="WD_REPEATS_1"/>
    <property type="match status" value="3"/>
</dbReference>
<dbReference type="InterPro" id="IPR036047">
    <property type="entry name" value="F-box-like_dom_sf"/>
</dbReference>
<comment type="function">
    <text evidence="1">Component of the SCF(sconB) E3 ubiquitin ligase complex involved in the regulation of sulfur metabolite repression, probably by mediating the inactivation or degradation of the metR transcription factor.</text>
</comment>
<keyword evidence="8" id="KW-0833">Ubl conjugation pathway</keyword>
<dbReference type="CDD" id="cd22147">
    <property type="entry name" value="F-box_SpPof1-like"/>
    <property type="match status" value="1"/>
</dbReference>
<dbReference type="SMART" id="SM00320">
    <property type="entry name" value="WD40"/>
    <property type="match status" value="7"/>
</dbReference>
<dbReference type="InterPro" id="IPR019775">
    <property type="entry name" value="WD40_repeat_CS"/>
</dbReference>
<dbReference type="GO" id="GO:0016874">
    <property type="term" value="F:ligase activity"/>
    <property type="evidence" value="ECO:0007669"/>
    <property type="project" value="UniProtKB-KW"/>
</dbReference>
<dbReference type="Gene3D" id="2.130.10.10">
    <property type="entry name" value="YVTN repeat-like/Quinoprotein amine dehydrogenase"/>
    <property type="match status" value="3"/>
</dbReference>
<dbReference type="Pfam" id="PF12937">
    <property type="entry name" value="F-box-like"/>
    <property type="match status" value="1"/>
</dbReference>
<dbReference type="Proteomes" id="UP000078343">
    <property type="component" value="Unassembled WGS sequence"/>
</dbReference>
<feature type="repeat" description="WD" evidence="13">
    <location>
        <begin position="340"/>
        <end position="379"/>
    </location>
</feature>
<dbReference type="PROSITE" id="PS50294">
    <property type="entry name" value="WD_REPEATS_REGION"/>
    <property type="match status" value="5"/>
</dbReference>
<feature type="repeat" description="WD" evidence="13">
    <location>
        <begin position="380"/>
        <end position="419"/>
    </location>
</feature>
<evidence type="ECO:0000313" key="16">
    <source>
        <dbReference type="EMBL" id="OAP54733.1"/>
    </source>
</evidence>
<reference evidence="16 17" key="1">
    <citation type="submission" date="2016-04" db="EMBL/GenBank/DDBJ databases">
        <title>Draft genome of Fonsecaea erecta CBS 125763.</title>
        <authorList>
            <person name="Weiss V.A."/>
            <person name="Vicente V.A."/>
            <person name="Raittz R.T."/>
            <person name="Moreno L.F."/>
            <person name="De Souza E.M."/>
            <person name="Pedrosa F.O."/>
            <person name="Steffens M.B."/>
            <person name="Faoro H."/>
            <person name="Tadra-Sfeir M.Z."/>
            <person name="Najafzadeh M.J."/>
            <person name="Felipe M.S."/>
            <person name="Teixeira M."/>
            <person name="Sun J."/>
            <person name="Xi L."/>
            <person name="Gomes R."/>
            <person name="De Azevedo C.M."/>
            <person name="Salgado C.G."/>
            <person name="Da Silva M.B."/>
            <person name="Nascimento M.F."/>
            <person name="Queiroz-Telles F."/>
            <person name="Attili D.S."/>
            <person name="Gorbushina A."/>
        </authorList>
    </citation>
    <scope>NUCLEOTIDE SEQUENCE [LARGE SCALE GENOMIC DNA]</scope>
    <source>
        <strain evidence="16 17">CBS 125763</strain>
    </source>
</reference>
<keyword evidence="17" id="KW-1185">Reference proteome</keyword>
<dbReference type="PRINTS" id="PR00320">
    <property type="entry name" value="GPROTEINBRPT"/>
</dbReference>
<dbReference type="OrthoDB" id="5580488at2759"/>
<accession>A0A178Z6C5</accession>
<evidence type="ECO:0000256" key="8">
    <source>
        <dbReference type="ARBA" id="ARBA00022786"/>
    </source>
</evidence>
<dbReference type="CDD" id="cd00200">
    <property type="entry name" value="WD40"/>
    <property type="match status" value="1"/>
</dbReference>
<dbReference type="InterPro" id="IPR001810">
    <property type="entry name" value="F-box_dom"/>
</dbReference>
<dbReference type="Gene3D" id="1.20.1280.50">
    <property type="match status" value="1"/>
</dbReference>
<dbReference type="STRING" id="1367422.A0A178Z6C5"/>
<dbReference type="GO" id="GO:0031146">
    <property type="term" value="P:SCF-dependent proteasomal ubiquitin-dependent protein catabolic process"/>
    <property type="evidence" value="ECO:0007669"/>
    <property type="project" value="EnsemblFungi"/>
</dbReference>
<evidence type="ECO:0000256" key="14">
    <source>
        <dbReference type="SAM" id="MobiDB-lite"/>
    </source>
</evidence>
<dbReference type="GO" id="GO:0140299">
    <property type="term" value="F:molecular sensor activity"/>
    <property type="evidence" value="ECO:0007669"/>
    <property type="project" value="EnsemblFungi"/>
</dbReference>
<evidence type="ECO:0000256" key="2">
    <source>
        <dbReference type="ARBA" id="ARBA00004906"/>
    </source>
</evidence>
<dbReference type="InterPro" id="IPR020472">
    <property type="entry name" value="WD40_PAC1"/>
</dbReference>
<comment type="similarity">
    <text evidence="3">Belongs to the WD repeat MET30/SCONB/SCON-2 family.</text>
</comment>
<gene>
    <name evidence="16" type="ORF">AYL99_11181</name>
</gene>
<dbReference type="GO" id="GO:0000209">
    <property type="term" value="P:protein polyubiquitination"/>
    <property type="evidence" value="ECO:0007669"/>
    <property type="project" value="EnsemblFungi"/>
</dbReference>
<keyword evidence="6 13" id="KW-0853">WD repeat</keyword>
<keyword evidence="7" id="KW-0677">Repeat</keyword>
<evidence type="ECO:0000256" key="4">
    <source>
        <dbReference type="ARBA" id="ARBA00011725"/>
    </source>
</evidence>
<dbReference type="GO" id="GO:0006357">
    <property type="term" value="P:regulation of transcription by RNA polymerase II"/>
    <property type="evidence" value="ECO:0007669"/>
    <property type="project" value="EnsemblFungi"/>
</dbReference>
<feature type="repeat" description="WD" evidence="13">
    <location>
        <begin position="601"/>
        <end position="640"/>
    </location>
</feature>
<dbReference type="InterPro" id="IPR051075">
    <property type="entry name" value="SCF_subunit_WD-repeat"/>
</dbReference>
<feature type="repeat" description="WD" evidence="13">
    <location>
        <begin position="420"/>
        <end position="452"/>
    </location>
</feature>
<dbReference type="PANTHER" id="PTHR19872">
    <property type="entry name" value="UBIQUITIN LIGASE SPECIFICITY FACTOR/HREP PROTEIN"/>
    <property type="match status" value="1"/>
</dbReference>
<comment type="pathway">
    <text evidence="2">Protein modification; protein ubiquitination.</text>
</comment>
<dbReference type="Pfam" id="PF00400">
    <property type="entry name" value="WD40"/>
    <property type="match status" value="6"/>
</dbReference>
<dbReference type="PANTHER" id="PTHR19872:SF9">
    <property type="entry name" value="UBIQUITIN-BINDING SDF UBIQUITIN LIGASE COMPLEX SUBUNIT"/>
    <property type="match status" value="1"/>
</dbReference>
<dbReference type="EMBL" id="LVYI01000013">
    <property type="protein sequence ID" value="OAP54733.1"/>
    <property type="molecule type" value="Genomic_DNA"/>
</dbReference>
<feature type="compositionally biased region" description="Polar residues" evidence="14">
    <location>
        <begin position="534"/>
        <end position="545"/>
    </location>
</feature>
<dbReference type="InterPro" id="IPR001680">
    <property type="entry name" value="WD40_rpt"/>
</dbReference>
<dbReference type="GO" id="GO:0042802">
    <property type="term" value="F:identical protein binding"/>
    <property type="evidence" value="ECO:0007669"/>
    <property type="project" value="EnsemblFungi"/>
</dbReference>
<evidence type="ECO:0000256" key="11">
    <source>
        <dbReference type="ARBA" id="ARBA00030034"/>
    </source>
</evidence>
<evidence type="ECO:0000256" key="3">
    <source>
        <dbReference type="ARBA" id="ARBA00007968"/>
    </source>
</evidence>
<dbReference type="InterPro" id="IPR036322">
    <property type="entry name" value="WD40_repeat_dom_sf"/>
</dbReference>
<dbReference type="GO" id="GO:0046685">
    <property type="term" value="P:response to arsenic-containing substance"/>
    <property type="evidence" value="ECO:0007669"/>
    <property type="project" value="EnsemblFungi"/>
</dbReference>
<evidence type="ECO:0000313" key="17">
    <source>
        <dbReference type="Proteomes" id="UP000078343"/>
    </source>
</evidence>